<sequence>MVTEFCISIGNLPRKLIGVTNDGDFTPLSSAIQDGSSIEGSPGWLRLHFESE</sequence>
<evidence type="ECO:0000313" key="1">
    <source>
        <dbReference type="EMBL" id="KLU02010.1"/>
    </source>
</evidence>
<reference evidence="1" key="1">
    <citation type="submission" date="2015-05" db="EMBL/GenBank/DDBJ databases">
        <title>Permanent draft genome of Rhodopirellula islandicus K833.</title>
        <authorList>
            <person name="Kizina J."/>
            <person name="Richter M."/>
            <person name="Glockner F.O."/>
            <person name="Harder J."/>
        </authorList>
    </citation>
    <scope>NUCLEOTIDE SEQUENCE [LARGE SCALE GENOMIC DNA]</scope>
    <source>
        <strain evidence="1">K833</strain>
    </source>
</reference>
<dbReference type="Proteomes" id="UP000036367">
    <property type="component" value="Unassembled WGS sequence"/>
</dbReference>
<accession>A0A0J1B5B5</accession>
<name>A0A0J1B5B5_RHOIS</name>
<evidence type="ECO:0000313" key="2">
    <source>
        <dbReference type="Proteomes" id="UP000036367"/>
    </source>
</evidence>
<dbReference type="AlphaFoldDB" id="A0A0J1B5B5"/>
<dbReference type="EMBL" id="LECT01000047">
    <property type="protein sequence ID" value="KLU02010.1"/>
    <property type="molecule type" value="Genomic_DNA"/>
</dbReference>
<comment type="caution">
    <text evidence="1">The sequence shown here is derived from an EMBL/GenBank/DDBJ whole genome shotgun (WGS) entry which is preliminary data.</text>
</comment>
<proteinExistence type="predicted"/>
<gene>
    <name evidence="1" type="ORF">RISK_005965</name>
</gene>
<organism evidence="1 2">
    <name type="scientific">Rhodopirellula islandica</name>
    <dbReference type="NCBI Taxonomy" id="595434"/>
    <lineage>
        <taxon>Bacteria</taxon>
        <taxon>Pseudomonadati</taxon>
        <taxon>Planctomycetota</taxon>
        <taxon>Planctomycetia</taxon>
        <taxon>Pirellulales</taxon>
        <taxon>Pirellulaceae</taxon>
        <taxon>Rhodopirellula</taxon>
    </lineage>
</organism>
<protein>
    <submittedName>
        <fullName evidence="1">Uncharacterized protein</fullName>
    </submittedName>
</protein>
<keyword evidence="2" id="KW-1185">Reference proteome</keyword>